<keyword evidence="6 7" id="KW-0472">Membrane</keyword>
<evidence type="ECO:0000256" key="7">
    <source>
        <dbReference type="SAM" id="Phobius"/>
    </source>
</evidence>
<dbReference type="InterPro" id="IPR004680">
    <property type="entry name" value="Cit_transptr-like_dom"/>
</dbReference>
<dbReference type="Pfam" id="PF03600">
    <property type="entry name" value="CitMHS"/>
    <property type="match status" value="1"/>
</dbReference>
<gene>
    <name evidence="9" type="ORF">SDC9_46615</name>
</gene>
<accession>A0A644WA80</accession>
<evidence type="ECO:0000256" key="5">
    <source>
        <dbReference type="ARBA" id="ARBA00022989"/>
    </source>
</evidence>
<feature type="transmembrane region" description="Helical" evidence="7">
    <location>
        <begin position="95"/>
        <end position="125"/>
    </location>
</feature>
<evidence type="ECO:0000256" key="4">
    <source>
        <dbReference type="ARBA" id="ARBA00022692"/>
    </source>
</evidence>
<comment type="subcellular location">
    <subcellularLocation>
        <location evidence="1">Cell membrane</location>
        <topology evidence="1">Multi-pass membrane protein</topology>
    </subcellularLocation>
</comment>
<feature type="transmembrane region" description="Helical" evidence="7">
    <location>
        <begin position="175"/>
        <end position="194"/>
    </location>
</feature>
<evidence type="ECO:0000313" key="9">
    <source>
        <dbReference type="EMBL" id="MPM00391.1"/>
    </source>
</evidence>
<keyword evidence="4 7" id="KW-0812">Transmembrane</keyword>
<protein>
    <submittedName>
        <fullName evidence="9">Putative transporter</fullName>
    </submittedName>
</protein>
<sequence>MIPVAVWILGAVFCLIVVRQIGTTRLPIWGIMTAGACAAVIFGTISIPDAFFSINFSVILFLLGMFVLGAALEKSGILHLLSLKSFARAQTKKEVLFWFIFLMAVFSAFLMNDTIAIIGTPVALFCAAAYRIPVKTMLFALCFSVTFGSCMTPIGNPQNLLVALSGGVPFAFLEFALYLMVPSFICLYAVYRILLLTISDPAAPVVHEPGKVFFDEALSRLSKISLGLVLLTVGLRIVLSFFGFELPFAAIAAAAAFPLLLFSKRRVELLRGVDWSTLLFFASMFVLMAAVWNSGFIQTILPTSDLTSVPILFGTTVIVSQFISNVPFVALILPALAGSGVPLYMALVTGCTAAGSLTIIGAASSVIVLQRAEKSGETFSFMQFFKIGLPVTLIAAAAYIGWILVIGLITG</sequence>
<feature type="transmembrane region" description="Helical" evidence="7">
    <location>
        <begin position="312"/>
        <end position="336"/>
    </location>
</feature>
<dbReference type="PANTHER" id="PTHR43302:SF5">
    <property type="entry name" value="TRANSPORTER ARSB-RELATED"/>
    <property type="match status" value="1"/>
</dbReference>
<feature type="transmembrane region" description="Helical" evidence="7">
    <location>
        <begin position="387"/>
        <end position="409"/>
    </location>
</feature>
<name>A0A644WA80_9ZZZZ</name>
<feature type="transmembrane region" description="Helical" evidence="7">
    <location>
        <begin position="137"/>
        <end position="155"/>
    </location>
</feature>
<dbReference type="EMBL" id="VSSQ01000727">
    <property type="protein sequence ID" value="MPM00391.1"/>
    <property type="molecule type" value="Genomic_DNA"/>
</dbReference>
<feature type="transmembrane region" description="Helical" evidence="7">
    <location>
        <begin position="248"/>
        <end position="263"/>
    </location>
</feature>
<evidence type="ECO:0000256" key="2">
    <source>
        <dbReference type="ARBA" id="ARBA00022448"/>
    </source>
</evidence>
<keyword evidence="3" id="KW-1003">Cell membrane</keyword>
<evidence type="ECO:0000256" key="6">
    <source>
        <dbReference type="ARBA" id="ARBA00023136"/>
    </source>
</evidence>
<feature type="domain" description="Citrate transporter-like" evidence="8">
    <location>
        <begin position="23"/>
        <end position="339"/>
    </location>
</feature>
<feature type="transmembrane region" description="Helical" evidence="7">
    <location>
        <begin position="54"/>
        <end position="72"/>
    </location>
</feature>
<comment type="caution">
    <text evidence="9">The sequence shown here is derived from an EMBL/GenBank/DDBJ whole genome shotgun (WGS) entry which is preliminary data.</text>
</comment>
<dbReference type="PANTHER" id="PTHR43302">
    <property type="entry name" value="TRANSPORTER ARSB-RELATED"/>
    <property type="match status" value="1"/>
</dbReference>
<organism evidence="9">
    <name type="scientific">bioreactor metagenome</name>
    <dbReference type="NCBI Taxonomy" id="1076179"/>
    <lineage>
        <taxon>unclassified sequences</taxon>
        <taxon>metagenomes</taxon>
        <taxon>ecological metagenomes</taxon>
    </lineage>
</organism>
<dbReference type="GO" id="GO:0055085">
    <property type="term" value="P:transmembrane transport"/>
    <property type="evidence" value="ECO:0007669"/>
    <property type="project" value="InterPro"/>
</dbReference>
<evidence type="ECO:0000256" key="1">
    <source>
        <dbReference type="ARBA" id="ARBA00004651"/>
    </source>
</evidence>
<evidence type="ECO:0000259" key="8">
    <source>
        <dbReference type="Pfam" id="PF03600"/>
    </source>
</evidence>
<proteinExistence type="predicted"/>
<keyword evidence="2" id="KW-0813">Transport</keyword>
<dbReference type="GO" id="GO:0005886">
    <property type="term" value="C:plasma membrane"/>
    <property type="evidence" value="ECO:0007669"/>
    <property type="project" value="UniProtKB-SubCell"/>
</dbReference>
<feature type="transmembrane region" description="Helical" evidence="7">
    <location>
        <begin position="29"/>
        <end position="47"/>
    </location>
</feature>
<reference evidence="9" key="1">
    <citation type="submission" date="2019-08" db="EMBL/GenBank/DDBJ databases">
        <authorList>
            <person name="Kucharzyk K."/>
            <person name="Murdoch R.W."/>
            <person name="Higgins S."/>
            <person name="Loffler F."/>
        </authorList>
    </citation>
    <scope>NUCLEOTIDE SEQUENCE</scope>
</reference>
<keyword evidence="5 7" id="KW-1133">Transmembrane helix</keyword>
<feature type="transmembrane region" description="Helical" evidence="7">
    <location>
        <begin position="343"/>
        <end position="367"/>
    </location>
</feature>
<dbReference type="AlphaFoldDB" id="A0A644WA80"/>
<evidence type="ECO:0000256" key="3">
    <source>
        <dbReference type="ARBA" id="ARBA00022475"/>
    </source>
</evidence>
<feature type="transmembrane region" description="Helical" evidence="7">
    <location>
        <begin position="275"/>
        <end position="292"/>
    </location>
</feature>